<dbReference type="Proteomes" id="UP001254257">
    <property type="component" value="Unassembled WGS sequence"/>
</dbReference>
<evidence type="ECO:0000256" key="1">
    <source>
        <dbReference type="SAM" id="Phobius"/>
    </source>
</evidence>
<dbReference type="EMBL" id="JAWDID010000060">
    <property type="protein sequence ID" value="MDU0343156.1"/>
    <property type="molecule type" value="Genomic_DNA"/>
</dbReference>
<evidence type="ECO:0000313" key="2">
    <source>
        <dbReference type="EMBL" id="MDU0343156.1"/>
    </source>
</evidence>
<evidence type="ECO:0000313" key="3">
    <source>
        <dbReference type="Proteomes" id="UP001254257"/>
    </source>
</evidence>
<name>A0ABU3SEE6_9HYPH</name>
<evidence type="ECO:0008006" key="4">
    <source>
        <dbReference type="Google" id="ProtNLM"/>
    </source>
</evidence>
<sequence length="153" mass="16583">MAERTAVVGLDIRALDSLPLDHLGFRLAGFEFGHWIPLVITQPTKAKLAQSIASEALAAEVRHGHDSKMPADLAKRGAMLDANDEARQFFADKRRFERNAVLGIIATGAAMIAAFEFGLPQLGPYIFTIGCIWVAGLAVDRAIAAAVKRTREQ</sequence>
<keyword evidence="3" id="KW-1185">Reference proteome</keyword>
<proteinExistence type="predicted"/>
<keyword evidence="1" id="KW-0812">Transmembrane</keyword>
<gene>
    <name evidence="2" type="ORF">RKE40_24955</name>
</gene>
<feature type="transmembrane region" description="Helical" evidence="1">
    <location>
        <begin position="125"/>
        <end position="147"/>
    </location>
</feature>
<comment type="caution">
    <text evidence="2">The sequence shown here is derived from an EMBL/GenBank/DDBJ whole genome shotgun (WGS) entry which is preliminary data.</text>
</comment>
<protein>
    <recommendedName>
        <fullName evidence="4">DUF2335 domain-containing protein</fullName>
    </recommendedName>
</protein>
<organism evidence="2 3">
    <name type="scientific">Bosea rubneri</name>
    <dbReference type="NCBI Taxonomy" id="3075434"/>
    <lineage>
        <taxon>Bacteria</taxon>
        <taxon>Pseudomonadati</taxon>
        <taxon>Pseudomonadota</taxon>
        <taxon>Alphaproteobacteria</taxon>
        <taxon>Hyphomicrobiales</taxon>
        <taxon>Boseaceae</taxon>
        <taxon>Bosea</taxon>
    </lineage>
</organism>
<keyword evidence="1" id="KW-0472">Membrane</keyword>
<accession>A0ABU3SEE6</accession>
<feature type="transmembrane region" description="Helical" evidence="1">
    <location>
        <begin position="100"/>
        <end position="119"/>
    </location>
</feature>
<reference evidence="2 3" key="1">
    <citation type="submission" date="2023-09" db="EMBL/GenBank/DDBJ databases">
        <title>Whole genome shotgun sequencing (WGS) of Bosea sp. ZW T0_25, isolated from stored onions (Allium cepa).</title>
        <authorList>
            <person name="Stoll D.A."/>
            <person name="Huch M."/>
        </authorList>
    </citation>
    <scope>NUCLEOTIDE SEQUENCE [LARGE SCALE GENOMIC DNA]</scope>
    <source>
        <strain evidence="2 3">ZW T0_25</strain>
    </source>
</reference>
<keyword evidence="1" id="KW-1133">Transmembrane helix</keyword>